<sequence length="95" mass="10959">MVVLLTHDFVVQAFLNLCRIPEPKCKYASCTQITNQNPTPGAVYPSQPRAGHAAQWILLLIHVFLFLAAYLPRIPFKRRETEDWLRSMWTNMSVS</sequence>
<proteinExistence type="predicted"/>
<dbReference type="WBParaSite" id="MCU_010585-RA">
    <property type="protein sequence ID" value="MCU_010585-RA"/>
    <property type="gene ID" value="MCU_010585"/>
</dbReference>
<evidence type="ECO:0000313" key="2">
    <source>
        <dbReference type="WBParaSite" id="MCU_010585-RA"/>
    </source>
</evidence>
<keyword evidence="1" id="KW-1133">Transmembrane helix</keyword>
<name>A0A5K3FQW6_MESCO</name>
<reference evidence="2" key="1">
    <citation type="submission" date="2019-11" db="UniProtKB">
        <authorList>
            <consortium name="WormBaseParasite"/>
        </authorList>
    </citation>
    <scope>IDENTIFICATION</scope>
</reference>
<feature type="transmembrane region" description="Helical" evidence="1">
    <location>
        <begin position="53"/>
        <end position="71"/>
    </location>
</feature>
<accession>A0A5K3FQW6</accession>
<keyword evidence="1" id="KW-0472">Membrane</keyword>
<protein>
    <submittedName>
        <fullName evidence="2">Secreted protein</fullName>
    </submittedName>
</protein>
<evidence type="ECO:0000256" key="1">
    <source>
        <dbReference type="SAM" id="Phobius"/>
    </source>
</evidence>
<keyword evidence="1" id="KW-0812">Transmembrane</keyword>
<dbReference type="AlphaFoldDB" id="A0A5K3FQW6"/>
<organism evidence="2">
    <name type="scientific">Mesocestoides corti</name>
    <name type="common">Flatworm</name>
    <dbReference type="NCBI Taxonomy" id="53468"/>
    <lineage>
        <taxon>Eukaryota</taxon>
        <taxon>Metazoa</taxon>
        <taxon>Spiralia</taxon>
        <taxon>Lophotrochozoa</taxon>
        <taxon>Platyhelminthes</taxon>
        <taxon>Cestoda</taxon>
        <taxon>Eucestoda</taxon>
        <taxon>Cyclophyllidea</taxon>
        <taxon>Mesocestoididae</taxon>
        <taxon>Mesocestoides</taxon>
    </lineage>
</organism>